<proteinExistence type="predicted"/>
<sequence length="297" mass="30984">MGLMCSLLGHEYGEPETEREREERGDEVVEYVRTVEYCDRCERERIVSESTEVRSVQQAPASVTGDTDDDVAGDREGLAAAFERVENEGTTSEPARVSEPAEFVDAAANAVAGTSASEENESTPSDGTDTATADVAGDDDAELLTDDGPAEAADTTTSAGGATAESSSTADDDADESPSDDLAAEEPADEPTTDDAVILTDDGTEQEPERERGAWPSSDDTRETERTVIDADDAASNTGRDGIASAGPIESTPDREGGELVCPECGKRTGASGSSLRAGDICPDCHRGYLAEAIESA</sequence>
<feature type="region of interest" description="Disordered" evidence="1">
    <location>
        <begin position="1"/>
        <end position="25"/>
    </location>
</feature>
<organism evidence="2 3">
    <name type="scientific">Halarchaeum salinum</name>
    <dbReference type="NCBI Taxonomy" id="489912"/>
    <lineage>
        <taxon>Archaea</taxon>
        <taxon>Methanobacteriati</taxon>
        <taxon>Methanobacteriota</taxon>
        <taxon>Stenosarchaea group</taxon>
        <taxon>Halobacteria</taxon>
        <taxon>Halobacteriales</taxon>
        <taxon>Halobacteriaceae</taxon>
    </lineage>
</organism>
<keyword evidence="3" id="KW-1185">Reference proteome</keyword>
<feature type="compositionally biased region" description="Basic and acidic residues" evidence="1">
    <location>
        <begin position="207"/>
        <end position="229"/>
    </location>
</feature>
<dbReference type="InterPro" id="IPR055519">
    <property type="entry name" value="DUF7093"/>
</dbReference>
<dbReference type="Pfam" id="PF23373">
    <property type="entry name" value="DUF7093"/>
    <property type="match status" value="1"/>
</dbReference>
<protein>
    <recommendedName>
        <fullName evidence="4">Oxidoreductase</fullName>
    </recommendedName>
</protein>
<name>A0AAV3SAY8_9EURY</name>
<dbReference type="EMBL" id="BAAABL010000073">
    <property type="protein sequence ID" value="GAA0309766.1"/>
    <property type="molecule type" value="Genomic_DNA"/>
</dbReference>
<accession>A0AAV3SAY8</accession>
<gene>
    <name evidence="2" type="ORF">GCM10009066_24050</name>
</gene>
<feature type="compositionally biased region" description="Acidic residues" evidence="1">
    <location>
        <begin position="170"/>
        <end position="193"/>
    </location>
</feature>
<reference evidence="2 3" key="1">
    <citation type="journal article" date="2019" name="Int. J. Syst. Evol. Microbiol.">
        <title>The Global Catalogue of Microorganisms (GCM) 10K type strain sequencing project: providing services to taxonomists for standard genome sequencing and annotation.</title>
        <authorList>
            <consortium name="The Broad Institute Genomics Platform"/>
            <consortium name="The Broad Institute Genome Sequencing Center for Infectious Disease"/>
            <person name="Wu L."/>
            <person name="Ma J."/>
        </authorList>
    </citation>
    <scope>NUCLEOTIDE SEQUENCE [LARGE SCALE GENOMIC DNA]</scope>
    <source>
        <strain evidence="2 3">JCM 16330</strain>
    </source>
</reference>
<feature type="compositionally biased region" description="Basic and acidic residues" evidence="1">
    <location>
        <begin position="72"/>
        <end position="87"/>
    </location>
</feature>
<feature type="compositionally biased region" description="Low complexity" evidence="1">
    <location>
        <begin position="126"/>
        <end position="135"/>
    </location>
</feature>
<comment type="caution">
    <text evidence="2">The sequence shown here is derived from an EMBL/GenBank/DDBJ whole genome shotgun (WGS) entry which is preliminary data.</text>
</comment>
<feature type="compositionally biased region" description="Acidic residues" evidence="1">
    <location>
        <begin position="136"/>
        <end position="149"/>
    </location>
</feature>
<evidence type="ECO:0008006" key="4">
    <source>
        <dbReference type="Google" id="ProtNLM"/>
    </source>
</evidence>
<feature type="compositionally biased region" description="Low complexity" evidence="1">
    <location>
        <begin position="150"/>
        <end position="169"/>
    </location>
</feature>
<feature type="region of interest" description="Disordered" evidence="1">
    <location>
        <begin position="49"/>
        <end position="257"/>
    </location>
</feature>
<feature type="compositionally biased region" description="Low complexity" evidence="1">
    <location>
        <begin position="101"/>
        <end position="116"/>
    </location>
</feature>
<evidence type="ECO:0000256" key="1">
    <source>
        <dbReference type="SAM" id="MobiDB-lite"/>
    </source>
</evidence>
<dbReference type="Proteomes" id="UP001500837">
    <property type="component" value="Unassembled WGS sequence"/>
</dbReference>
<feature type="compositionally biased region" description="Polar residues" evidence="1">
    <location>
        <begin position="49"/>
        <end position="60"/>
    </location>
</feature>
<dbReference type="RefSeq" id="WP_211311489.1">
    <property type="nucleotide sequence ID" value="NZ_BAAABL010000073.1"/>
</dbReference>
<dbReference type="AlphaFoldDB" id="A0AAV3SAY8"/>
<evidence type="ECO:0000313" key="2">
    <source>
        <dbReference type="EMBL" id="GAA0309766.1"/>
    </source>
</evidence>
<evidence type="ECO:0000313" key="3">
    <source>
        <dbReference type="Proteomes" id="UP001500837"/>
    </source>
</evidence>
<feature type="compositionally biased region" description="Basic and acidic residues" evidence="1">
    <location>
        <begin position="11"/>
        <end position="25"/>
    </location>
</feature>